<dbReference type="InterPro" id="IPR028203">
    <property type="entry name" value="PSII_CF48-like_dom"/>
</dbReference>
<dbReference type="InterPro" id="IPR036278">
    <property type="entry name" value="Sialidase_sf"/>
</dbReference>
<dbReference type="PANTHER" id="PTHR47199:SF2">
    <property type="entry name" value="PHOTOSYSTEM II STABILITY_ASSEMBLY FACTOR HCF136, CHLOROPLASTIC"/>
    <property type="match status" value="1"/>
</dbReference>
<proteinExistence type="predicted"/>
<dbReference type="Proteomes" id="UP001143304">
    <property type="component" value="Unassembled WGS sequence"/>
</dbReference>
<dbReference type="RefSeq" id="WP_279248527.1">
    <property type="nucleotide sequence ID" value="NZ_SHNO01000001.1"/>
</dbReference>
<gene>
    <name evidence="5" type="ORF">EYC82_05405</name>
</gene>
<evidence type="ECO:0000313" key="5">
    <source>
        <dbReference type="EMBL" id="MCX2976786.1"/>
    </source>
</evidence>
<dbReference type="SUPFAM" id="SSF50939">
    <property type="entry name" value="Sialidases"/>
    <property type="match status" value="1"/>
</dbReference>
<keyword evidence="5" id="KW-0378">Hydrolase</keyword>
<dbReference type="Pfam" id="PF14870">
    <property type="entry name" value="PSII_BNR"/>
    <property type="match status" value="2"/>
</dbReference>
<feature type="domain" description="Photosynthesis system II assembly factor Ycf48/Hcf136-like" evidence="4">
    <location>
        <begin position="68"/>
        <end position="114"/>
    </location>
</feature>
<evidence type="ECO:0000256" key="2">
    <source>
        <dbReference type="ARBA" id="ARBA00023276"/>
    </source>
</evidence>
<accession>A0ABT3T4Q5</accession>
<dbReference type="Gene3D" id="2.130.10.10">
    <property type="entry name" value="YVTN repeat-like/Quinoprotein amine dehydrogenase"/>
    <property type="match status" value="2"/>
</dbReference>
<dbReference type="EMBL" id="SHNO01000001">
    <property type="protein sequence ID" value="MCX2976786.1"/>
    <property type="molecule type" value="Genomic_DNA"/>
</dbReference>
<evidence type="ECO:0000256" key="1">
    <source>
        <dbReference type="ARBA" id="ARBA00022531"/>
    </source>
</evidence>
<keyword evidence="2" id="KW-0604">Photosystem II</keyword>
<keyword evidence="3" id="KW-0732">Signal</keyword>
<keyword evidence="6" id="KW-1185">Reference proteome</keyword>
<feature type="signal peptide" evidence="3">
    <location>
        <begin position="1"/>
        <end position="20"/>
    </location>
</feature>
<organism evidence="5 6">
    <name type="scientific">Candidatus Marimicrobium litorale</name>
    <dbReference type="NCBI Taxonomy" id="2518991"/>
    <lineage>
        <taxon>Bacteria</taxon>
        <taxon>Pseudomonadati</taxon>
        <taxon>Pseudomonadota</taxon>
        <taxon>Gammaproteobacteria</taxon>
        <taxon>Cellvibrionales</taxon>
        <taxon>Halieaceae</taxon>
        <taxon>Marimicrobium</taxon>
    </lineage>
</organism>
<dbReference type="InterPro" id="IPR015943">
    <property type="entry name" value="WD40/YVTN_repeat-like_dom_sf"/>
</dbReference>
<feature type="chain" id="PRO_5046940514" evidence="3">
    <location>
        <begin position="21"/>
        <end position="356"/>
    </location>
</feature>
<name>A0ABT3T4Q5_9GAMM</name>
<protein>
    <submittedName>
        <fullName evidence="5">Glycosyl hydrolase</fullName>
    </submittedName>
</protein>
<evidence type="ECO:0000256" key="3">
    <source>
        <dbReference type="SAM" id="SignalP"/>
    </source>
</evidence>
<sequence>MASNIFFMVFSLFLTASASAAGYDVLQLPAVPSELAPTSLIYSIKKFDERHFATGHQGHILYSDDDGETWTQAKVPVRSSIVDIDFPTSQLGWAVGHEGVILHSMDGGETWEQQFDGLRYGQEGLEFYEPMAEAEPDNDLYAYLVEEMQFAISQGADKPLFGVHFHTDKFGHVGGAYGMLLRTIDGGKTWQPVMHNVENDGFYHIFDFAPLPEEGRFFLSGEAGLFIIGDINERSGEQVENIPFNGSFFTVIDTAEGSLVLGGLRGRMFRTEDQGETWSPVKKPPSAAVVDSTRLADGRLVAVTIGGQILISEDDGRSFRGLAIGTGGRIYAVAEGSPGSLLVGGPKGITHLKLPE</sequence>
<dbReference type="CDD" id="cd15482">
    <property type="entry name" value="Sialidase_non-viral"/>
    <property type="match status" value="1"/>
</dbReference>
<keyword evidence="1" id="KW-0602">Photosynthesis</keyword>
<evidence type="ECO:0000259" key="4">
    <source>
        <dbReference type="Pfam" id="PF14870"/>
    </source>
</evidence>
<reference evidence="5" key="1">
    <citation type="submission" date="2019-02" db="EMBL/GenBank/DDBJ databases">
        <authorList>
            <person name="Li S.-H."/>
        </authorList>
    </citation>
    <scope>NUCLEOTIDE SEQUENCE</scope>
    <source>
        <strain evidence="5">IMCC11814</strain>
    </source>
</reference>
<evidence type="ECO:0000313" key="6">
    <source>
        <dbReference type="Proteomes" id="UP001143304"/>
    </source>
</evidence>
<dbReference type="GO" id="GO:0016787">
    <property type="term" value="F:hydrolase activity"/>
    <property type="evidence" value="ECO:0007669"/>
    <property type="project" value="UniProtKB-KW"/>
</dbReference>
<comment type="caution">
    <text evidence="5">The sequence shown here is derived from an EMBL/GenBank/DDBJ whole genome shotgun (WGS) entry which is preliminary data.</text>
</comment>
<feature type="domain" description="Photosynthesis system II assembly factor Ycf48/Hcf136-like" evidence="4">
    <location>
        <begin position="157"/>
        <end position="311"/>
    </location>
</feature>
<dbReference type="PANTHER" id="PTHR47199">
    <property type="entry name" value="PHOTOSYSTEM II STABILITY/ASSEMBLY FACTOR HCF136, CHLOROPLASTIC"/>
    <property type="match status" value="1"/>
</dbReference>